<evidence type="ECO:0000256" key="1">
    <source>
        <dbReference type="SAM" id="Phobius"/>
    </source>
</evidence>
<feature type="transmembrane region" description="Helical" evidence="1">
    <location>
        <begin position="89"/>
        <end position="109"/>
    </location>
</feature>
<dbReference type="AlphaFoldDB" id="X1AQM6"/>
<gene>
    <name evidence="2" type="ORF">S01H4_26463</name>
</gene>
<keyword evidence="1" id="KW-0472">Membrane</keyword>
<accession>X1AQM6</accession>
<organism evidence="2">
    <name type="scientific">marine sediment metagenome</name>
    <dbReference type="NCBI Taxonomy" id="412755"/>
    <lineage>
        <taxon>unclassified sequences</taxon>
        <taxon>metagenomes</taxon>
        <taxon>ecological metagenomes</taxon>
    </lineage>
</organism>
<sequence>MKDMYNYKKLIGELFGAVIAVAWITWALLWPGNMVGLVIAISITILLGTISGGLLRATINNKRLIGELLGAAIAVVWVSWALLTPGNMLGLVIALSLTIVFGTISGGLLKLS</sequence>
<dbReference type="EMBL" id="BART01012765">
    <property type="protein sequence ID" value="GAG85079.1"/>
    <property type="molecule type" value="Genomic_DNA"/>
</dbReference>
<keyword evidence="1" id="KW-0812">Transmembrane</keyword>
<comment type="caution">
    <text evidence="2">The sequence shown here is derived from an EMBL/GenBank/DDBJ whole genome shotgun (WGS) entry which is preliminary data.</text>
</comment>
<name>X1AQM6_9ZZZZ</name>
<protein>
    <submittedName>
        <fullName evidence="2">Uncharacterized protein</fullName>
    </submittedName>
</protein>
<keyword evidence="1" id="KW-1133">Transmembrane helix</keyword>
<evidence type="ECO:0000313" key="2">
    <source>
        <dbReference type="EMBL" id="GAG85079.1"/>
    </source>
</evidence>
<proteinExistence type="predicted"/>
<feature type="transmembrane region" description="Helical" evidence="1">
    <location>
        <begin position="35"/>
        <end position="57"/>
    </location>
</feature>
<reference evidence="2" key="1">
    <citation type="journal article" date="2014" name="Front. Microbiol.">
        <title>High frequency of phylogenetically diverse reductive dehalogenase-homologous genes in deep subseafloor sedimentary metagenomes.</title>
        <authorList>
            <person name="Kawai M."/>
            <person name="Futagami T."/>
            <person name="Toyoda A."/>
            <person name="Takaki Y."/>
            <person name="Nishi S."/>
            <person name="Hori S."/>
            <person name="Arai W."/>
            <person name="Tsubouchi T."/>
            <person name="Morono Y."/>
            <person name="Uchiyama I."/>
            <person name="Ito T."/>
            <person name="Fujiyama A."/>
            <person name="Inagaki F."/>
            <person name="Takami H."/>
        </authorList>
    </citation>
    <scope>NUCLEOTIDE SEQUENCE</scope>
    <source>
        <strain evidence="2">Expedition CK06-06</strain>
    </source>
</reference>
<feature type="non-terminal residue" evidence="2">
    <location>
        <position position="112"/>
    </location>
</feature>
<feature type="transmembrane region" description="Helical" evidence="1">
    <location>
        <begin position="64"/>
        <end position="83"/>
    </location>
</feature>
<feature type="transmembrane region" description="Helical" evidence="1">
    <location>
        <begin position="12"/>
        <end position="29"/>
    </location>
</feature>